<evidence type="ECO:0000256" key="4">
    <source>
        <dbReference type="SAM" id="Phobius"/>
    </source>
</evidence>
<feature type="domain" description="Phage shock protein PspC N-terminal" evidence="6">
    <location>
        <begin position="16"/>
        <end position="70"/>
    </location>
</feature>
<dbReference type="InterPro" id="IPR003594">
    <property type="entry name" value="HATPase_dom"/>
</dbReference>
<dbReference type="Gene3D" id="3.30.565.10">
    <property type="entry name" value="Histidine kinase-like ATPase, C-terminal domain"/>
    <property type="match status" value="1"/>
</dbReference>
<gene>
    <name evidence="7" type="ORF">ACFQQL_15365</name>
</gene>
<feature type="domain" description="Histidine kinase/HSP90-like ATPase" evidence="5">
    <location>
        <begin position="315"/>
        <end position="400"/>
    </location>
</feature>
<dbReference type="InterPro" id="IPR036890">
    <property type="entry name" value="HATPase_C_sf"/>
</dbReference>
<evidence type="ECO:0000313" key="7">
    <source>
        <dbReference type="EMBL" id="MFC7406497.1"/>
    </source>
</evidence>
<keyword evidence="4" id="KW-0812">Transmembrane</keyword>
<dbReference type="PANTHER" id="PTHR24421:SF61">
    <property type="entry name" value="OXYGEN SENSOR HISTIDINE KINASE NREB"/>
    <property type="match status" value="1"/>
</dbReference>
<keyword evidence="4" id="KW-1133">Transmembrane helix</keyword>
<dbReference type="InterPro" id="IPR007168">
    <property type="entry name" value="Phageshock_PspC_N"/>
</dbReference>
<evidence type="ECO:0000256" key="2">
    <source>
        <dbReference type="ARBA" id="ARBA00022777"/>
    </source>
</evidence>
<proteinExistence type="predicted"/>
<feature type="transmembrane region" description="Helical" evidence="4">
    <location>
        <begin position="188"/>
        <end position="210"/>
    </location>
</feature>
<evidence type="ECO:0000256" key="3">
    <source>
        <dbReference type="ARBA" id="ARBA00023012"/>
    </source>
</evidence>
<organism evidence="7 8">
    <name type="scientific">Georgenia alba</name>
    <dbReference type="NCBI Taxonomy" id="2233858"/>
    <lineage>
        <taxon>Bacteria</taxon>
        <taxon>Bacillati</taxon>
        <taxon>Actinomycetota</taxon>
        <taxon>Actinomycetes</taxon>
        <taxon>Micrococcales</taxon>
        <taxon>Bogoriellaceae</taxon>
        <taxon>Georgenia</taxon>
    </lineage>
</organism>
<dbReference type="Pfam" id="PF04024">
    <property type="entry name" value="PspC"/>
    <property type="match status" value="1"/>
</dbReference>
<protein>
    <submittedName>
        <fullName evidence="7">PspC domain-containing protein</fullName>
    </submittedName>
</protein>
<keyword evidence="4" id="KW-0472">Membrane</keyword>
<comment type="caution">
    <text evidence="7">The sequence shown here is derived from an EMBL/GenBank/DDBJ whole genome shotgun (WGS) entry which is preliminary data.</text>
</comment>
<name>A0ABW2QCI0_9MICO</name>
<keyword evidence="3" id="KW-0902">Two-component regulatory system</keyword>
<accession>A0ABW2QCI0</accession>
<feature type="transmembrane region" description="Helical" evidence="4">
    <location>
        <begin position="101"/>
        <end position="119"/>
    </location>
</feature>
<evidence type="ECO:0000259" key="5">
    <source>
        <dbReference type="Pfam" id="PF02518"/>
    </source>
</evidence>
<keyword evidence="1" id="KW-0808">Transferase</keyword>
<dbReference type="PANTHER" id="PTHR24421">
    <property type="entry name" value="NITRATE/NITRITE SENSOR PROTEIN NARX-RELATED"/>
    <property type="match status" value="1"/>
</dbReference>
<evidence type="ECO:0000256" key="1">
    <source>
        <dbReference type="ARBA" id="ARBA00022679"/>
    </source>
</evidence>
<evidence type="ECO:0000259" key="6">
    <source>
        <dbReference type="Pfam" id="PF04024"/>
    </source>
</evidence>
<dbReference type="EMBL" id="JBHTCQ010000003">
    <property type="protein sequence ID" value="MFC7406497.1"/>
    <property type="molecule type" value="Genomic_DNA"/>
</dbReference>
<keyword evidence="8" id="KW-1185">Reference proteome</keyword>
<feature type="transmembrane region" description="Helical" evidence="4">
    <location>
        <begin position="125"/>
        <end position="144"/>
    </location>
</feature>
<dbReference type="Proteomes" id="UP001596455">
    <property type="component" value="Unassembled WGS sequence"/>
</dbReference>
<reference evidence="8" key="1">
    <citation type="journal article" date="2019" name="Int. J. Syst. Evol. Microbiol.">
        <title>The Global Catalogue of Microorganisms (GCM) 10K type strain sequencing project: providing services to taxonomists for standard genome sequencing and annotation.</title>
        <authorList>
            <consortium name="The Broad Institute Genomics Platform"/>
            <consortium name="The Broad Institute Genome Sequencing Center for Infectious Disease"/>
            <person name="Wu L."/>
            <person name="Ma J."/>
        </authorList>
    </citation>
    <scope>NUCLEOTIDE SEQUENCE [LARGE SCALE GENOMIC DNA]</scope>
    <source>
        <strain evidence="8">JCM 1490</strain>
    </source>
</reference>
<evidence type="ECO:0000313" key="8">
    <source>
        <dbReference type="Proteomes" id="UP001596455"/>
    </source>
</evidence>
<sequence>MTPVTASAAPVTGRLPLRRPRRGRRIAGVCAGVAAHLGLPVRWVRAGFAVSALLVVGLLMYLWLWVTVPVGDPSEAGRPTALGRLAPRLRDNRTGSVTRDVVLAVVLLLIAVQLLVWRVVDGGSWLLPALLVAAGAALAWGQLAAAARGQSTRGTVMVRVVAGVLLAVIGALLVVAPGRSFVEMVEATLAGMAVVAGVAVVLAPLLLRLVRELGSEREARARESERADIAAHLHDSVLQTLALIRARSGDDDVGRLARAQERELRQWLYTDRPEPGSSTAEVVRRVAAEVEDVRGVPIDVVTAGDAVPDPGTETLSAATREALTNAVVHGRAPVSLYVEVTPDGTEVFVRDRGDGFELDAVPEDRHGVRRSIIDRMERHGGRATVRSTDSGTEVHLVMPRKGQS</sequence>
<dbReference type="InterPro" id="IPR050482">
    <property type="entry name" value="Sensor_HK_TwoCompSys"/>
</dbReference>
<dbReference type="Pfam" id="PF02518">
    <property type="entry name" value="HATPase_c"/>
    <property type="match status" value="1"/>
</dbReference>
<dbReference type="SUPFAM" id="SSF55874">
    <property type="entry name" value="ATPase domain of HSP90 chaperone/DNA topoisomerase II/histidine kinase"/>
    <property type="match status" value="1"/>
</dbReference>
<dbReference type="RefSeq" id="WP_382395946.1">
    <property type="nucleotide sequence ID" value="NZ_JBHTCQ010000003.1"/>
</dbReference>
<feature type="transmembrane region" description="Helical" evidence="4">
    <location>
        <begin position="49"/>
        <end position="68"/>
    </location>
</feature>
<keyword evidence="2" id="KW-0418">Kinase</keyword>
<feature type="transmembrane region" description="Helical" evidence="4">
    <location>
        <begin position="156"/>
        <end position="176"/>
    </location>
</feature>